<sequence>MNQAILKLHHEILDKDRKKILQDLLPFFSDFILAGGTGLALQIKHRKSFDFDLFSHHEIQMQFAQKVKKALDIHQVSENSTDELTVFTERDIKISFLYYPFGEKFIVNQSEGIRLYSPESIAVQKAYTIGRRGAYRDYFDIYTLLSNNIITLNDLLKKAQNIYGSLFNDRLFLEQLTYFDDFHNFDIIPVSEDNTLPKPSDVQRYLEEIVKGYIS</sequence>
<comment type="caution">
    <text evidence="1">The sequence shown here is derived from an EMBL/GenBank/DDBJ whole genome shotgun (WGS) entry which is preliminary data.</text>
</comment>
<dbReference type="Pfam" id="PF08843">
    <property type="entry name" value="AbiEii"/>
    <property type="match status" value="1"/>
</dbReference>
<organism evidence="1 2">
    <name type="scientific">Candidatus Roizmanbacteria bacterium RIFCSPHIGHO2_02_FULL_43_11</name>
    <dbReference type="NCBI Taxonomy" id="1802043"/>
    <lineage>
        <taxon>Bacteria</taxon>
        <taxon>Candidatus Roizmaniibacteriota</taxon>
    </lineage>
</organism>
<dbReference type="InterPro" id="IPR014942">
    <property type="entry name" value="AbiEii"/>
</dbReference>
<evidence type="ECO:0000313" key="1">
    <source>
        <dbReference type="EMBL" id="OGK30097.1"/>
    </source>
</evidence>
<accession>A0A1F7HFT1</accession>
<evidence type="ECO:0000313" key="2">
    <source>
        <dbReference type="Proteomes" id="UP000178098"/>
    </source>
</evidence>
<evidence type="ECO:0008006" key="3">
    <source>
        <dbReference type="Google" id="ProtNLM"/>
    </source>
</evidence>
<protein>
    <recommendedName>
        <fullName evidence="3">Nucleotidyl transferase AbiEii/AbiGii toxin family protein</fullName>
    </recommendedName>
</protein>
<dbReference type="Proteomes" id="UP000178098">
    <property type="component" value="Unassembled WGS sequence"/>
</dbReference>
<proteinExistence type="predicted"/>
<dbReference type="AlphaFoldDB" id="A0A1F7HFT1"/>
<name>A0A1F7HFT1_9BACT</name>
<dbReference type="EMBL" id="MFZT01000034">
    <property type="protein sequence ID" value="OGK30097.1"/>
    <property type="molecule type" value="Genomic_DNA"/>
</dbReference>
<reference evidence="1 2" key="1">
    <citation type="journal article" date="2016" name="Nat. Commun.">
        <title>Thousands of microbial genomes shed light on interconnected biogeochemical processes in an aquifer system.</title>
        <authorList>
            <person name="Anantharaman K."/>
            <person name="Brown C.T."/>
            <person name="Hug L.A."/>
            <person name="Sharon I."/>
            <person name="Castelle C.J."/>
            <person name="Probst A.J."/>
            <person name="Thomas B.C."/>
            <person name="Singh A."/>
            <person name="Wilkins M.J."/>
            <person name="Karaoz U."/>
            <person name="Brodie E.L."/>
            <person name="Williams K.H."/>
            <person name="Hubbard S.S."/>
            <person name="Banfield J.F."/>
        </authorList>
    </citation>
    <scope>NUCLEOTIDE SEQUENCE [LARGE SCALE GENOMIC DNA]</scope>
</reference>
<gene>
    <name evidence="1" type="ORF">A3D08_00240</name>
</gene>